<name>A0A2V1DTV2_9PLEO</name>
<evidence type="ECO:0000259" key="1">
    <source>
        <dbReference type="Pfam" id="PF06985"/>
    </source>
</evidence>
<sequence>MLSKDEIRLITILPALVDTMPIECDIDIFALSSAPDYETLSYVWGPNTTSMSLKVAGRTIRISPTLHSALSRLRLPHEKRVLWVDQLCIDQQNLGEKAAQVRMMRKIYTSCAQCVLWMGEINPSISLTAAEAAFQFLEYMGEISEVDDWRSIDLPAAVREDRQVMIEAMDWIGVDYNPWWTRIWTVQEATLPRKLTMQWGPLKLPWEVMEKAAHAWVSVALYDILSPEQIDILGHVLVHAVWLNVTRSSIDDLHTLIHRWRYRQATDIRDKIYGILGLCEPGCLPITELCNYSIPASEVFSTLTLELIIHAGGLRPLTPYLRPNASKVTPNMPSWAIDLNSCGALDVPDSWFQMYSYYFYRADNGLHGLNIDGIRSQIGQKSLSLSGVYVDTIVHVETGYKKATEHEVNFSGTESLLRKWYDVAIEGSAEAGHQISESQTSIETAQWLYPGCSYDRTEAFARLILGEWIRSTEHYPTRTPLEKDIDEARKVMNLQGSDVDRELRLTIYGMTENQNMFVTKLGLIGLGHMDVKVGDEVWVFRGGQMPFTIRSREPPATKSTAVTGQPAYHFIGHCYVQGIMMGEV</sequence>
<dbReference type="OrthoDB" id="3557394at2759"/>
<evidence type="ECO:0000313" key="3">
    <source>
        <dbReference type="Proteomes" id="UP000244855"/>
    </source>
</evidence>
<dbReference type="AlphaFoldDB" id="A0A2V1DTV2"/>
<feature type="domain" description="Heterokaryon incompatibility" evidence="1">
    <location>
        <begin position="37"/>
        <end position="188"/>
    </location>
</feature>
<dbReference type="Proteomes" id="UP000244855">
    <property type="component" value="Unassembled WGS sequence"/>
</dbReference>
<protein>
    <submittedName>
        <fullName evidence="2">HET-domain-containing protein</fullName>
    </submittedName>
</protein>
<dbReference type="Pfam" id="PF06985">
    <property type="entry name" value="HET"/>
    <property type="match status" value="1"/>
</dbReference>
<proteinExistence type="predicted"/>
<evidence type="ECO:0000313" key="2">
    <source>
        <dbReference type="EMBL" id="PVI01352.1"/>
    </source>
</evidence>
<feature type="non-terminal residue" evidence="2">
    <location>
        <position position="584"/>
    </location>
</feature>
<dbReference type="PANTHER" id="PTHR24148:SF82">
    <property type="entry name" value="HETEROKARYON INCOMPATIBILITY DOMAIN-CONTAINING PROTEIN"/>
    <property type="match status" value="1"/>
</dbReference>
<dbReference type="EMBL" id="KZ805359">
    <property type="protein sequence ID" value="PVI01352.1"/>
    <property type="molecule type" value="Genomic_DNA"/>
</dbReference>
<keyword evidence="3" id="KW-1185">Reference proteome</keyword>
<gene>
    <name evidence="2" type="ORF">DM02DRAFT_561680</name>
</gene>
<dbReference type="Pfam" id="PF26639">
    <property type="entry name" value="Het-6_barrel"/>
    <property type="match status" value="1"/>
</dbReference>
<dbReference type="InterPro" id="IPR010730">
    <property type="entry name" value="HET"/>
</dbReference>
<dbReference type="PANTHER" id="PTHR24148">
    <property type="entry name" value="ANKYRIN REPEAT DOMAIN-CONTAINING PROTEIN 39 HOMOLOG-RELATED"/>
    <property type="match status" value="1"/>
</dbReference>
<reference evidence="2 3" key="1">
    <citation type="journal article" date="2018" name="Sci. Rep.">
        <title>Comparative genomics provides insights into the lifestyle and reveals functional heterogeneity of dark septate endophytic fungi.</title>
        <authorList>
            <person name="Knapp D.G."/>
            <person name="Nemeth J.B."/>
            <person name="Barry K."/>
            <person name="Hainaut M."/>
            <person name="Henrissat B."/>
            <person name="Johnson J."/>
            <person name="Kuo A."/>
            <person name="Lim J.H.P."/>
            <person name="Lipzen A."/>
            <person name="Nolan M."/>
            <person name="Ohm R.A."/>
            <person name="Tamas L."/>
            <person name="Grigoriev I.V."/>
            <person name="Spatafora J.W."/>
            <person name="Nagy L.G."/>
            <person name="Kovacs G.M."/>
        </authorList>
    </citation>
    <scope>NUCLEOTIDE SEQUENCE [LARGE SCALE GENOMIC DNA]</scope>
    <source>
        <strain evidence="2 3">DSE2036</strain>
    </source>
</reference>
<dbReference type="STRING" id="97972.A0A2V1DTV2"/>
<organism evidence="2 3">
    <name type="scientific">Periconia macrospinosa</name>
    <dbReference type="NCBI Taxonomy" id="97972"/>
    <lineage>
        <taxon>Eukaryota</taxon>
        <taxon>Fungi</taxon>
        <taxon>Dikarya</taxon>
        <taxon>Ascomycota</taxon>
        <taxon>Pezizomycotina</taxon>
        <taxon>Dothideomycetes</taxon>
        <taxon>Pleosporomycetidae</taxon>
        <taxon>Pleosporales</taxon>
        <taxon>Massarineae</taxon>
        <taxon>Periconiaceae</taxon>
        <taxon>Periconia</taxon>
    </lineage>
</organism>
<dbReference type="InterPro" id="IPR052895">
    <property type="entry name" value="HetReg/Transcr_Mod"/>
</dbReference>
<accession>A0A2V1DTV2</accession>